<reference evidence="7" key="1">
    <citation type="submission" date="2020-05" db="UniProtKB">
        <authorList>
            <consortium name="EnsemblMetazoa"/>
        </authorList>
    </citation>
    <scope>IDENTIFICATION</scope>
    <source>
        <strain evidence="7">FUMOZ</strain>
    </source>
</reference>
<evidence type="ECO:0000256" key="5">
    <source>
        <dbReference type="SAM" id="Coils"/>
    </source>
</evidence>
<keyword evidence="2 4" id="KW-0863">Zinc-finger</keyword>
<dbReference type="InterPro" id="IPR013083">
    <property type="entry name" value="Znf_RING/FYVE/PHD"/>
</dbReference>
<dbReference type="SMART" id="SM00249">
    <property type="entry name" value="PHD"/>
    <property type="match status" value="1"/>
</dbReference>
<dbReference type="InterPro" id="IPR011011">
    <property type="entry name" value="Znf_FYVE_PHD"/>
</dbReference>
<dbReference type="VEuPathDB" id="VectorBase:AFUN009161"/>
<proteinExistence type="predicted"/>
<feature type="domain" description="PHD-type" evidence="6">
    <location>
        <begin position="1"/>
        <end position="43"/>
    </location>
</feature>
<dbReference type="EnsemblMetazoa" id="AFUN009161-RA">
    <property type="protein sequence ID" value="AFUN009161-PA"/>
    <property type="gene ID" value="AFUN009161"/>
</dbReference>
<evidence type="ECO:0000259" key="6">
    <source>
        <dbReference type="PROSITE" id="PS50016"/>
    </source>
</evidence>
<dbReference type="GO" id="GO:0008270">
    <property type="term" value="F:zinc ion binding"/>
    <property type="evidence" value="ECO:0007669"/>
    <property type="project" value="UniProtKB-KW"/>
</dbReference>
<organism evidence="7">
    <name type="scientific">Anopheles funestus</name>
    <name type="common">African malaria mosquito</name>
    <dbReference type="NCBI Taxonomy" id="62324"/>
    <lineage>
        <taxon>Eukaryota</taxon>
        <taxon>Metazoa</taxon>
        <taxon>Ecdysozoa</taxon>
        <taxon>Arthropoda</taxon>
        <taxon>Hexapoda</taxon>
        <taxon>Insecta</taxon>
        <taxon>Pterygota</taxon>
        <taxon>Neoptera</taxon>
        <taxon>Endopterygota</taxon>
        <taxon>Diptera</taxon>
        <taxon>Nematocera</taxon>
        <taxon>Culicoidea</taxon>
        <taxon>Culicidae</taxon>
        <taxon>Anophelinae</taxon>
        <taxon>Anopheles</taxon>
    </lineage>
</organism>
<feature type="coiled-coil region" evidence="5">
    <location>
        <begin position="79"/>
        <end position="135"/>
    </location>
</feature>
<keyword evidence="3" id="KW-0862">Zinc</keyword>
<name>A0A182RSB1_ANOFN</name>
<evidence type="ECO:0000313" key="7">
    <source>
        <dbReference type="EnsemblMetazoa" id="AFUN009161-PA"/>
    </source>
</evidence>
<dbReference type="VEuPathDB" id="VectorBase:AFUN2_010478"/>
<dbReference type="InterPro" id="IPR019787">
    <property type="entry name" value="Znf_PHD-finger"/>
</dbReference>
<dbReference type="InterPro" id="IPR005312">
    <property type="entry name" value="DUF1759"/>
</dbReference>
<evidence type="ECO:0000256" key="3">
    <source>
        <dbReference type="ARBA" id="ARBA00022833"/>
    </source>
</evidence>
<evidence type="ECO:0000256" key="4">
    <source>
        <dbReference type="PROSITE-ProRule" id="PRU00146"/>
    </source>
</evidence>
<dbReference type="PROSITE" id="PS50016">
    <property type="entry name" value="ZF_PHD_2"/>
    <property type="match status" value="1"/>
</dbReference>
<dbReference type="VEuPathDB" id="VectorBase:AFUN2_001114"/>
<dbReference type="AlphaFoldDB" id="A0A182RSB1"/>
<protein>
    <submittedName>
        <fullName evidence="7">PHD-type domain-containing protein</fullName>
    </submittedName>
</protein>
<dbReference type="PANTHER" id="PTHR47331">
    <property type="entry name" value="PHD-TYPE DOMAIN-CONTAINING PROTEIN"/>
    <property type="match status" value="1"/>
</dbReference>
<dbReference type="STRING" id="62324.A0A182RSB1"/>
<sequence>MEDSQYVQCDACDKWWHFKCVGITESVESVQQRAWICDDCVQGALKVQAAPQAGEPSPCASKALPKPKVKVDIVGADELSTLEGANHEARDAVHNLNNDPASDEVTAQLVMLKQRQDLEKRRLELELQLKFVREEEELLRFGKVEFSTFSAQFDSFQPKESAVKNSEEGSNITPRQAVARKTVSKELPTFTGDPAEWSIFISHYEHTTRQCGYSNWENMLRLQKCLKGPALEAVRSRLMLPEAVPRIIEKLRSRYGRPVLLIKTLIAKVRKIPPPQVDKLETLIEYGEAVQCMVDHMEAADARAHLTNPMLLEEVVGKLPKDQQLLWSHHIRGVDEDAVDLVMFSDYMEQLAEDAARLTTIDSPSMRGTFKGKRATNVSTFAFLDEGSSVTLVDEDLAVQLGVEGVVEPLCMRWTGDTTRVEKGSRRVSLKVGPTGSSRQFALNSMERFSRLERLQRTVGWVVRYVDNLRRRVHGES</sequence>
<dbReference type="Pfam" id="PF00628">
    <property type="entry name" value="PHD"/>
    <property type="match status" value="1"/>
</dbReference>
<accession>A0A182RSB1</accession>
<dbReference type="InterPro" id="IPR001965">
    <property type="entry name" value="Znf_PHD"/>
</dbReference>
<keyword evidence="1" id="KW-0479">Metal-binding</keyword>
<dbReference type="SUPFAM" id="SSF57903">
    <property type="entry name" value="FYVE/PHD zinc finger"/>
    <property type="match status" value="1"/>
</dbReference>
<evidence type="ECO:0000256" key="2">
    <source>
        <dbReference type="ARBA" id="ARBA00022771"/>
    </source>
</evidence>
<evidence type="ECO:0000256" key="1">
    <source>
        <dbReference type="ARBA" id="ARBA00022723"/>
    </source>
</evidence>
<dbReference type="Pfam" id="PF03564">
    <property type="entry name" value="DUF1759"/>
    <property type="match status" value="1"/>
</dbReference>
<keyword evidence="5" id="KW-0175">Coiled coil</keyword>
<dbReference type="Gene3D" id="3.30.40.10">
    <property type="entry name" value="Zinc/RING finger domain, C3HC4 (zinc finger)"/>
    <property type="match status" value="1"/>
</dbReference>